<dbReference type="AlphaFoldDB" id="A0AAV6QZK3"/>
<sequence length="99" mass="11147">MKRSHQDPTPIIYTPECSSDNSLRQNEGSSGERNPVFFSYNMFFGLIPRVASHVSTDVSVCGNSSVGGDSWEFNVKTQKIMLLKKTLQFEEALKTKEKI</sequence>
<feature type="region of interest" description="Disordered" evidence="1">
    <location>
        <begin position="1"/>
        <end position="32"/>
    </location>
</feature>
<evidence type="ECO:0000313" key="2">
    <source>
        <dbReference type="EMBL" id="KAG7498365.1"/>
    </source>
</evidence>
<dbReference type="Proteomes" id="UP000693946">
    <property type="component" value="Linkage Group LG21"/>
</dbReference>
<organism evidence="2 3">
    <name type="scientific">Solea senegalensis</name>
    <name type="common">Senegalese sole</name>
    <dbReference type="NCBI Taxonomy" id="28829"/>
    <lineage>
        <taxon>Eukaryota</taxon>
        <taxon>Metazoa</taxon>
        <taxon>Chordata</taxon>
        <taxon>Craniata</taxon>
        <taxon>Vertebrata</taxon>
        <taxon>Euteleostomi</taxon>
        <taxon>Actinopterygii</taxon>
        <taxon>Neopterygii</taxon>
        <taxon>Teleostei</taxon>
        <taxon>Neoteleostei</taxon>
        <taxon>Acanthomorphata</taxon>
        <taxon>Carangaria</taxon>
        <taxon>Pleuronectiformes</taxon>
        <taxon>Pleuronectoidei</taxon>
        <taxon>Soleidae</taxon>
        <taxon>Solea</taxon>
    </lineage>
</organism>
<comment type="caution">
    <text evidence="2">The sequence shown here is derived from an EMBL/GenBank/DDBJ whole genome shotgun (WGS) entry which is preliminary data.</text>
</comment>
<accession>A0AAV6QZK3</accession>
<keyword evidence="3" id="KW-1185">Reference proteome</keyword>
<evidence type="ECO:0000313" key="3">
    <source>
        <dbReference type="Proteomes" id="UP000693946"/>
    </source>
</evidence>
<proteinExistence type="predicted"/>
<gene>
    <name evidence="2" type="ORF">JOB18_007016</name>
</gene>
<reference evidence="2 3" key="1">
    <citation type="journal article" date="2021" name="Sci. Rep.">
        <title>Chromosome anchoring in Senegalese sole (Solea senegalensis) reveals sex-associated markers and genome rearrangements in flatfish.</title>
        <authorList>
            <person name="Guerrero-Cozar I."/>
            <person name="Gomez-Garrido J."/>
            <person name="Berbel C."/>
            <person name="Martinez-Blanch J.F."/>
            <person name="Alioto T."/>
            <person name="Claros M.G."/>
            <person name="Gagnaire P.A."/>
            <person name="Manchado M."/>
        </authorList>
    </citation>
    <scope>NUCLEOTIDE SEQUENCE [LARGE SCALE GENOMIC DNA]</scope>
    <source>
        <strain evidence="2">Sse05_10M</strain>
    </source>
</reference>
<dbReference type="EMBL" id="JAGKHQ010000014">
    <property type="protein sequence ID" value="KAG7498365.1"/>
    <property type="molecule type" value="Genomic_DNA"/>
</dbReference>
<feature type="compositionally biased region" description="Polar residues" evidence="1">
    <location>
        <begin position="16"/>
        <end position="32"/>
    </location>
</feature>
<evidence type="ECO:0000256" key="1">
    <source>
        <dbReference type="SAM" id="MobiDB-lite"/>
    </source>
</evidence>
<name>A0AAV6QZK3_SOLSE</name>
<protein>
    <submittedName>
        <fullName evidence="2">Uncharacterized protein</fullName>
    </submittedName>
</protein>